<dbReference type="NCBIfam" id="TIGR00254">
    <property type="entry name" value="GGDEF"/>
    <property type="match status" value="1"/>
</dbReference>
<dbReference type="CDD" id="cd01949">
    <property type="entry name" value="GGDEF"/>
    <property type="match status" value="1"/>
</dbReference>
<feature type="transmembrane region" description="Helical" evidence="4">
    <location>
        <begin position="801"/>
        <end position="823"/>
    </location>
</feature>
<dbReference type="InterPro" id="IPR029787">
    <property type="entry name" value="Nucleotide_cyclase"/>
</dbReference>
<dbReference type="Gene3D" id="3.30.70.270">
    <property type="match status" value="1"/>
</dbReference>
<sequence length="1018" mass="111387">MMRDRTSMLSRALFAWLSCLFVLALPLHVALAGDDPWAPLDIPWFDRLSVSDGLPHSIVTSLAQDQRGLMWIGTMGGLVRYDGYRLQTFSDASGHTAELPDAYVRCLLALPDGSLLIGTNAGGLTRFDPQSDRFVTYPIGKGGTSDRKIYQMSRDGNDGVWLATERGLDHLDLRTNRIVSVVGAGGAISPRNFGVLEDREGNVWLGNDHGLFVRTAGSKAFVRPPHPPGIVDTVLKDGIWVIHEDNEGRLWAGSTQSGAVYRDRDGTWHALAGYSGYAANNERRSTVRDVLEIGPNTIWLATDGNGILVYSPDTGSLRALAHDAALPSSLPGDSLRALMQDRAGNVWVATDLGVAHTQPNARSAFTILPAVTQSAQGLANTNVRGIYVDSRQRIWLGMSAGRVDMIDLKAGRIQHLQLGGNQTHRDVQAFAEMPDGYLWVGTQGIARISLDTLTVQDSLIPAIDDKPVLHLLADGENLQIATYDGVYRYDINTHALMHFNHKVNDPQSLASDTVRRIERIGHDVWYLTSHGISIAADMTQTDHFKNVISDANDPNSLPNFLVSSVAEDPQGHLWVGTYGGLAMLTSHDGDAPYRFSSIGMAQGLSSDNINAVQSDDNSNLWVSLTGGVSRIDGKTHAVHNLSSRDGLRIPSYIYASAARAPTGELLFGGLGGLTVIRPTWQPPERTQDAPLDVTYAVINGSPLPFGQLPKANDALKLKPQNRSLRVDFALLDYQAPSETSYSYRMEGFDDDWIDVPRGSLPSAIYTNLPHGKYSLHLRATTQGLRSRVVETTLPVIAEPRWYETVTALIVAGVLLLAVLMGVVQLRTLYLRRQAVYLQKQIDLRTRDLITANERLDELASTDELTGILNRRRLLEMAEGFRQLAEDGNVCVALLDLDRFKRVNDTYGHLAGDEVIRAVCRTILSHCRDGDVLGRYGGEELLVCLPNSTIEKGMTVAERIREAVAAEAVVHDGRSIPVTTSIGVAAWREGETLSQWLIRADSALYEAKGLGRNRCVAAK</sequence>
<dbReference type="EMBL" id="RYZR01000006">
    <property type="protein sequence ID" value="RUL63390.1"/>
    <property type="molecule type" value="Genomic_DNA"/>
</dbReference>
<proteinExistence type="predicted"/>
<dbReference type="GO" id="GO:1902201">
    <property type="term" value="P:negative regulation of bacterial-type flagellum-dependent cell motility"/>
    <property type="evidence" value="ECO:0007669"/>
    <property type="project" value="TreeGrafter"/>
</dbReference>
<evidence type="ECO:0000313" key="7">
    <source>
        <dbReference type="Proteomes" id="UP000267077"/>
    </source>
</evidence>
<protein>
    <recommendedName>
        <fullName evidence="2">diguanylate cyclase</fullName>
        <ecNumber evidence="2">2.7.7.65</ecNumber>
    </recommendedName>
</protein>
<dbReference type="GO" id="GO:0005886">
    <property type="term" value="C:plasma membrane"/>
    <property type="evidence" value="ECO:0007669"/>
    <property type="project" value="TreeGrafter"/>
</dbReference>
<dbReference type="InterPro" id="IPR011110">
    <property type="entry name" value="Reg_prop"/>
</dbReference>
<dbReference type="PANTHER" id="PTHR45138:SF9">
    <property type="entry name" value="DIGUANYLATE CYCLASE DGCM-RELATED"/>
    <property type="match status" value="1"/>
</dbReference>
<dbReference type="EC" id="2.7.7.65" evidence="2"/>
<dbReference type="GO" id="GO:0043709">
    <property type="term" value="P:cell adhesion involved in single-species biofilm formation"/>
    <property type="evidence" value="ECO:0007669"/>
    <property type="project" value="TreeGrafter"/>
</dbReference>
<keyword evidence="4" id="KW-1133">Transmembrane helix</keyword>
<dbReference type="InterPro" id="IPR000160">
    <property type="entry name" value="GGDEF_dom"/>
</dbReference>
<dbReference type="SUPFAM" id="SSF55073">
    <property type="entry name" value="Nucleotide cyclase"/>
    <property type="match status" value="1"/>
</dbReference>
<gene>
    <name evidence="6" type="ORF">EKH79_13445</name>
</gene>
<reference evidence="6 7" key="1">
    <citation type="submission" date="2018-12" db="EMBL/GenBank/DDBJ databases">
        <title>Dyella dinghuensis sp. nov. DHOA06 and Dyella choica sp. nov. 4M-K27, isolated from forest soil.</title>
        <authorList>
            <person name="Qiu L.-H."/>
            <person name="Gao Z.-H."/>
        </authorList>
    </citation>
    <scope>NUCLEOTIDE SEQUENCE [LARGE SCALE GENOMIC DNA]</scope>
    <source>
        <strain evidence="6 7">DHOA06</strain>
    </source>
</reference>
<dbReference type="AlphaFoldDB" id="A0A432LSY9"/>
<dbReference type="PROSITE" id="PS50887">
    <property type="entry name" value="GGDEF"/>
    <property type="match status" value="1"/>
</dbReference>
<dbReference type="SUPFAM" id="SSF63829">
    <property type="entry name" value="Calcium-dependent phosphotriesterase"/>
    <property type="match status" value="3"/>
</dbReference>
<evidence type="ECO:0000256" key="1">
    <source>
        <dbReference type="ARBA" id="ARBA00001946"/>
    </source>
</evidence>
<comment type="cofactor">
    <cofactor evidence="1">
        <name>Mg(2+)</name>
        <dbReference type="ChEBI" id="CHEBI:18420"/>
    </cofactor>
</comment>
<comment type="catalytic activity">
    <reaction evidence="3">
        <text>2 GTP = 3',3'-c-di-GMP + 2 diphosphate</text>
        <dbReference type="Rhea" id="RHEA:24898"/>
        <dbReference type="ChEBI" id="CHEBI:33019"/>
        <dbReference type="ChEBI" id="CHEBI:37565"/>
        <dbReference type="ChEBI" id="CHEBI:58805"/>
        <dbReference type="EC" id="2.7.7.65"/>
    </reaction>
</comment>
<evidence type="ECO:0000256" key="4">
    <source>
        <dbReference type="SAM" id="Phobius"/>
    </source>
</evidence>
<keyword evidence="4" id="KW-0812">Transmembrane</keyword>
<evidence type="ECO:0000256" key="2">
    <source>
        <dbReference type="ARBA" id="ARBA00012528"/>
    </source>
</evidence>
<feature type="domain" description="GGDEF" evidence="5">
    <location>
        <begin position="887"/>
        <end position="1018"/>
    </location>
</feature>
<dbReference type="InterPro" id="IPR011123">
    <property type="entry name" value="Y_Y_Y"/>
</dbReference>
<dbReference type="FunFam" id="3.30.70.270:FF:000001">
    <property type="entry name" value="Diguanylate cyclase domain protein"/>
    <property type="match status" value="1"/>
</dbReference>
<organism evidence="6 7">
    <name type="scientific">Dyella dinghuensis</name>
    <dbReference type="NCBI Taxonomy" id="1920169"/>
    <lineage>
        <taxon>Bacteria</taxon>
        <taxon>Pseudomonadati</taxon>
        <taxon>Pseudomonadota</taxon>
        <taxon>Gammaproteobacteria</taxon>
        <taxon>Lysobacterales</taxon>
        <taxon>Rhodanobacteraceae</taxon>
        <taxon>Dyella</taxon>
    </lineage>
</organism>
<evidence type="ECO:0000313" key="6">
    <source>
        <dbReference type="EMBL" id="RUL63390.1"/>
    </source>
</evidence>
<keyword evidence="7" id="KW-1185">Reference proteome</keyword>
<name>A0A432LSY9_9GAMM</name>
<dbReference type="SMART" id="SM00267">
    <property type="entry name" value="GGDEF"/>
    <property type="match status" value="1"/>
</dbReference>
<dbReference type="OrthoDB" id="176203at2"/>
<dbReference type="InterPro" id="IPR015943">
    <property type="entry name" value="WD40/YVTN_repeat-like_dom_sf"/>
</dbReference>
<keyword evidence="4" id="KW-0472">Membrane</keyword>
<dbReference type="InterPro" id="IPR013783">
    <property type="entry name" value="Ig-like_fold"/>
</dbReference>
<evidence type="ECO:0000259" key="5">
    <source>
        <dbReference type="PROSITE" id="PS50887"/>
    </source>
</evidence>
<dbReference type="GO" id="GO:0052621">
    <property type="term" value="F:diguanylate cyclase activity"/>
    <property type="evidence" value="ECO:0007669"/>
    <property type="project" value="UniProtKB-EC"/>
</dbReference>
<dbReference type="Pfam" id="PF07494">
    <property type="entry name" value="Reg_prop"/>
    <property type="match status" value="3"/>
</dbReference>
<dbReference type="Gene3D" id="2.130.10.10">
    <property type="entry name" value="YVTN repeat-like/Quinoprotein amine dehydrogenase"/>
    <property type="match status" value="3"/>
</dbReference>
<dbReference type="Gene3D" id="2.60.40.10">
    <property type="entry name" value="Immunoglobulins"/>
    <property type="match status" value="1"/>
</dbReference>
<dbReference type="PANTHER" id="PTHR45138">
    <property type="entry name" value="REGULATORY COMPONENTS OF SENSORY TRANSDUCTION SYSTEM"/>
    <property type="match status" value="1"/>
</dbReference>
<dbReference type="Pfam" id="PF00990">
    <property type="entry name" value="GGDEF"/>
    <property type="match status" value="1"/>
</dbReference>
<dbReference type="InterPro" id="IPR050469">
    <property type="entry name" value="Diguanylate_Cyclase"/>
</dbReference>
<comment type="caution">
    <text evidence="6">The sequence shown here is derived from an EMBL/GenBank/DDBJ whole genome shotgun (WGS) entry which is preliminary data.</text>
</comment>
<dbReference type="InterPro" id="IPR043128">
    <property type="entry name" value="Rev_trsase/Diguanyl_cyclase"/>
</dbReference>
<accession>A0A432LSY9</accession>
<evidence type="ECO:0000256" key="3">
    <source>
        <dbReference type="ARBA" id="ARBA00034247"/>
    </source>
</evidence>
<dbReference type="Pfam" id="PF07495">
    <property type="entry name" value="Y_Y_Y"/>
    <property type="match status" value="1"/>
</dbReference>
<dbReference type="Proteomes" id="UP000267077">
    <property type="component" value="Unassembled WGS sequence"/>
</dbReference>